<feature type="transmembrane region" description="Helical" evidence="1">
    <location>
        <begin position="191"/>
        <end position="217"/>
    </location>
</feature>
<feature type="transmembrane region" description="Helical" evidence="1">
    <location>
        <begin position="31"/>
        <end position="53"/>
    </location>
</feature>
<dbReference type="Proteomes" id="UP000597444">
    <property type="component" value="Unassembled WGS sequence"/>
</dbReference>
<evidence type="ECO:0008006" key="4">
    <source>
        <dbReference type="Google" id="ProtNLM"/>
    </source>
</evidence>
<proteinExistence type="predicted"/>
<feature type="transmembrane region" description="Helical" evidence="1">
    <location>
        <begin position="329"/>
        <end position="348"/>
    </location>
</feature>
<feature type="transmembrane region" description="Helical" evidence="1">
    <location>
        <begin position="256"/>
        <end position="275"/>
    </location>
</feature>
<keyword evidence="1" id="KW-0812">Transmembrane</keyword>
<keyword evidence="1" id="KW-0472">Membrane</keyword>
<evidence type="ECO:0000256" key="1">
    <source>
        <dbReference type="SAM" id="Phobius"/>
    </source>
</evidence>
<sequence>MWQEHAQTPSIQKTRRPFEFIDNILEARSGLLAYIPITFVTICLLCGASWQIFLSKNDPARYQCYALTFWFGSDASNLLSPDQCSFLLPLATPQPAFHMLPIEYPPLTLLTFSLPLLAPLPYYQLAFAFSMSLICFLIYWLLLKYGPRGAAPVFALYILIGGVATAAERYDLVPAALTLLAIIAAERKHWTWAYIALALGTLMKIYPILLLPTFFIAEQQSQGRMHLPSKNLTPATTIHHLWYTVQGLRQWVWKNALIFFSLIISITAVFASLNFEGGVVSQLSYFLHRPIQVEATSSTFLWVAQSAGIPLHIDNSYGSLNIISPLNSILSPTCTLLLALGCLFIIGMQWRGKLDITQTCIALLLVFIATGKVFSPQYIIWLMPLLAYAGAFDTFWLLIWVSLSALTTLILTYLYTRPIDPLLIPYTPGFFETVTLRNALFVLITLTYLFNWFQARQRRPLPPLRSEKETRPL</sequence>
<feature type="transmembrane region" description="Helical" evidence="1">
    <location>
        <begin position="360"/>
        <end position="383"/>
    </location>
</feature>
<keyword evidence="3" id="KW-1185">Reference proteome</keyword>
<dbReference type="EMBL" id="BNJK01000001">
    <property type="protein sequence ID" value="GHO90718.1"/>
    <property type="molecule type" value="Genomic_DNA"/>
</dbReference>
<reference evidence="2" key="1">
    <citation type="submission" date="2020-10" db="EMBL/GenBank/DDBJ databases">
        <title>Taxonomic study of unclassified bacteria belonging to the class Ktedonobacteria.</title>
        <authorList>
            <person name="Yabe S."/>
            <person name="Wang C.M."/>
            <person name="Zheng Y."/>
            <person name="Sakai Y."/>
            <person name="Cavaletti L."/>
            <person name="Monciardini P."/>
            <person name="Donadio S."/>
        </authorList>
    </citation>
    <scope>NUCLEOTIDE SEQUENCE</scope>
    <source>
        <strain evidence="2">ID150040</strain>
    </source>
</reference>
<evidence type="ECO:0000313" key="2">
    <source>
        <dbReference type="EMBL" id="GHO90718.1"/>
    </source>
</evidence>
<protein>
    <recommendedName>
        <fullName evidence="4">DUF2029 domain-containing protein</fullName>
    </recommendedName>
</protein>
<gene>
    <name evidence="2" type="ORF">KSF_007660</name>
</gene>
<name>A0A8J3IDT4_9CHLR</name>
<comment type="caution">
    <text evidence="2">The sequence shown here is derived from an EMBL/GenBank/DDBJ whole genome shotgun (WGS) entry which is preliminary data.</text>
</comment>
<feature type="transmembrane region" description="Helical" evidence="1">
    <location>
        <begin position="154"/>
        <end position="185"/>
    </location>
</feature>
<feature type="transmembrane region" description="Helical" evidence="1">
    <location>
        <begin position="122"/>
        <end position="142"/>
    </location>
</feature>
<dbReference type="RefSeq" id="WP_220201662.1">
    <property type="nucleotide sequence ID" value="NZ_BNJK01000001.1"/>
</dbReference>
<organism evidence="2 3">
    <name type="scientific">Reticulibacter mediterranei</name>
    <dbReference type="NCBI Taxonomy" id="2778369"/>
    <lineage>
        <taxon>Bacteria</taxon>
        <taxon>Bacillati</taxon>
        <taxon>Chloroflexota</taxon>
        <taxon>Ktedonobacteria</taxon>
        <taxon>Ktedonobacterales</taxon>
        <taxon>Reticulibacteraceae</taxon>
        <taxon>Reticulibacter</taxon>
    </lineage>
</organism>
<accession>A0A8J3IDT4</accession>
<evidence type="ECO:0000313" key="3">
    <source>
        <dbReference type="Proteomes" id="UP000597444"/>
    </source>
</evidence>
<keyword evidence="1" id="KW-1133">Transmembrane helix</keyword>
<feature type="transmembrane region" description="Helical" evidence="1">
    <location>
        <begin position="395"/>
        <end position="415"/>
    </location>
</feature>
<dbReference type="AlphaFoldDB" id="A0A8J3IDT4"/>
<feature type="transmembrane region" description="Helical" evidence="1">
    <location>
        <begin position="436"/>
        <end position="455"/>
    </location>
</feature>